<evidence type="ECO:0000256" key="10">
    <source>
        <dbReference type="RuleBase" id="RU003476"/>
    </source>
</evidence>
<feature type="domain" description="Nudix hydrolase" evidence="11">
    <location>
        <begin position="130"/>
        <end position="254"/>
    </location>
</feature>
<dbReference type="Gene3D" id="3.90.79.10">
    <property type="entry name" value="Nucleoside Triphosphate Pyrophosphohydrolase"/>
    <property type="match status" value="1"/>
</dbReference>
<evidence type="ECO:0000256" key="2">
    <source>
        <dbReference type="ARBA" id="ARBA00001947"/>
    </source>
</evidence>
<evidence type="ECO:0000256" key="1">
    <source>
        <dbReference type="ARBA" id="ARBA00001946"/>
    </source>
</evidence>
<accession>A0ABR7T5L5</accession>
<dbReference type="InterPro" id="IPR020476">
    <property type="entry name" value="Nudix_hydrolase"/>
</dbReference>
<dbReference type="PRINTS" id="PR00502">
    <property type="entry name" value="NUDIXFAMILY"/>
</dbReference>
<comment type="cofactor">
    <cofactor evidence="2">
        <name>Zn(2+)</name>
        <dbReference type="ChEBI" id="CHEBI:29105"/>
    </cofactor>
</comment>
<dbReference type="PANTHER" id="PTHR42904:SF6">
    <property type="entry name" value="NAD-CAPPED RNA HYDROLASE NUDT12"/>
    <property type="match status" value="1"/>
</dbReference>
<evidence type="ECO:0000256" key="6">
    <source>
        <dbReference type="ARBA" id="ARBA00022801"/>
    </source>
</evidence>
<keyword evidence="8" id="KW-0520">NAD</keyword>
<name>A0ABR7T5L5_HELCL</name>
<proteinExistence type="inferred from homology"/>
<dbReference type="InterPro" id="IPR015797">
    <property type="entry name" value="NUDIX_hydrolase-like_dom_sf"/>
</dbReference>
<keyword evidence="13" id="KW-1185">Reference proteome</keyword>
<dbReference type="InterPro" id="IPR000086">
    <property type="entry name" value="NUDIX_hydrolase_dom"/>
</dbReference>
<dbReference type="InterPro" id="IPR020084">
    <property type="entry name" value="NUDIX_hydrolase_CS"/>
</dbReference>
<evidence type="ECO:0000256" key="8">
    <source>
        <dbReference type="ARBA" id="ARBA00023027"/>
    </source>
</evidence>
<sequence length="269" mass="30562">MEKRTYWFIFNNSELLIKEVEGMAHIVTQDDIEATNMELSTIQPIGQVDENSVYVASIGDAQPPEGFSYTDLRRLYGRTEDKHFFLAMRALHIFTWLKKNQFCGCCGRPLTMSSQELALQCENCGHLVYPRISPAIIVAVIKDDQILLARPNRVPRAEWYSVLAGFVEPGETLEDCVKREVKEEVGIDVDHIQYFGSQPWPFPDSLMIGFTAQYAAGDITIDPVEIGHADWFSVDHLPTRPASFSIASRLIEWFISSQHVRTMKSQGKD</sequence>
<evidence type="ECO:0000256" key="4">
    <source>
        <dbReference type="ARBA" id="ARBA00012381"/>
    </source>
</evidence>
<dbReference type="SUPFAM" id="SSF55811">
    <property type="entry name" value="Nudix"/>
    <property type="match status" value="2"/>
</dbReference>
<dbReference type="Pfam" id="PF00293">
    <property type="entry name" value="NUDIX"/>
    <property type="match status" value="1"/>
</dbReference>
<dbReference type="Pfam" id="PF09296">
    <property type="entry name" value="NUDIX-like"/>
    <property type="match status" value="1"/>
</dbReference>
<evidence type="ECO:0000313" key="12">
    <source>
        <dbReference type="EMBL" id="MBC9786073.1"/>
    </source>
</evidence>
<dbReference type="InterPro" id="IPR015376">
    <property type="entry name" value="Znr_NADH_PPase"/>
</dbReference>
<dbReference type="GO" id="GO:0016787">
    <property type="term" value="F:hydrolase activity"/>
    <property type="evidence" value="ECO:0007669"/>
    <property type="project" value="UniProtKB-KW"/>
</dbReference>
<organism evidence="12 13">
    <name type="scientific">Heliobacterium chlorum</name>
    <dbReference type="NCBI Taxonomy" id="2698"/>
    <lineage>
        <taxon>Bacteria</taxon>
        <taxon>Bacillati</taxon>
        <taxon>Bacillota</taxon>
        <taxon>Clostridia</taxon>
        <taxon>Eubacteriales</taxon>
        <taxon>Heliobacteriaceae</taxon>
        <taxon>Heliobacterium</taxon>
    </lineage>
</organism>
<evidence type="ECO:0000313" key="13">
    <source>
        <dbReference type="Proteomes" id="UP000617402"/>
    </source>
</evidence>
<dbReference type="InterPro" id="IPR015375">
    <property type="entry name" value="NADH_PPase-like_N"/>
</dbReference>
<keyword evidence="6 10" id="KW-0378">Hydrolase</keyword>
<dbReference type="EC" id="3.6.1.22" evidence="4"/>
<evidence type="ECO:0000256" key="5">
    <source>
        <dbReference type="ARBA" id="ARBA00022723"/>
    </source>
</evidence>
<dbReference type="Pfam" id="PF09297">
    <property type="entry name" value="Zn_ribbon_NUD"/>
    <property type="match status" value="1"/>
</dbReference>
<dbReference type="InterPro" id="IPR049734">
    <property type="entry name" value="NudC-like_C"/>
</dbReference>
<dbReference type="Gene3D" id="3.90.79.20">
    <property type="match status" value="1"/>
</dbReference>
<evidence type="ECO:0000256" key="9">
    <source>
        <dbReference type="ARBA" id="ARBA00023679"/>
    </source>
</evidence>
<dbReference type="InterPro" id="IPR050241">
    <property type="entry name" value="NAD-cap_RNA_hydrolase_NudC"/>
</dbReference>
<dbReference type="PROSITE" id="PS00893">
    <property type="entry name" value="NUDIX_BOX"/>
    <property type="match status" value="1"/>
</dbReference>
<comment type="caution">
    <text evidence="12">The sequence shown here is derived from an EMBL/GenBank/DDBJ whole genome shotgun (WGS) entry which is preliminary data.</text>
</comment>
<comment type="similarity">
    <text evidence="3">Belongs to the Nudix hydrolase family. NudC subfamily.</text>
</comment>
<dbReference type="EMBL" id="JACVHF010000025">
    <property type="protein sequence ID" value="MBC9786073.1"/>
    <property type="molecule type" value="Genomic_DNA"/>
</dbReference>
<evidence type="ECO:0000256" key="7">
    <source>
        <dbReference type="ARBA" id="ARBA00022842"/>
    </source>
</evidence>
<comment type="catalytic activity">
    <reaction evidence="9">
        <text>a 5'-end NAD(+)-phospho-ribonucleoside in mRNA + H2O = a 5'-end phospho-adenosine-phospho-ribonucleoside in mRNA + beta-nicotinamide D-ribonucleotide + 2 H(+)</text>
        <dbReference type="Rhea" id="RHEA:60876"/>
        <dbReference type="Rhea" id="RHEA-COMP:15698"/>
        <dbReference type="Rhea" id="RHEA-COMP:15719"/>
        <dbReference type="ChEBI" id="CHEBI:14649"/>
        <dbReference type="ChEBI" id="CHEBI:15377"/>
        <dbReference type="ChEBI" id="CHEBI:15378"/>
        <dbReference type="ChEBI" id="CHEBI:144029"/>
        <dbReference type="ChEBI" id="CHEBI:144051"/>
    </reaction>
    <physiologicalReaction direction="left-to-right" evidence="9">
        <dbReference type="Rhea" id="RHEA:60877"/>
    </physiologicalReaction>
</comment>
<evidence type="ECO:0000259" key="11">
    <source>
        <dbReference type="PROSITE" id="PS51462"/>
    </source>
</evidence>
<gene>
    <name evidence="12" type="primary">nudC</name>
    <name evidence="12" type="ORF">H1S01_16510</name>
</gene>
<protein>
    <recommendedName>
        <fullName evidence="4">NAD(+) diphosphatase</fullName>
        <ecNumber evidence="4">3.6.1.22</ecNumber>
    </recommendedName>
</protein>
<keyword evidence="7" id="KW-0460">Magnesium</keyword>
<dbReference type="NCBIfam" id="NF001299">
    <property type="entry name" value="PRK00241.1"/>
    <property type="match status" value="1"/>
</dbReference>
<dbReference type="Proteomes" id="UP000617402">
    <property type="component" value="Unassembled WGS sequence"/>
</dbReference>
<dbReference type="CDD" id="cd03429">
    <property type="entry name" value="NUDIX_NADH_pyrophosphatase_Nudt13"/>
    <property type="match status" value="1"/>
</dbReference>
<reference evidence="12 13" key="1">
    <citation type="submission" date="2020-07" db="EMBL/GenBank/DDBJ databases">
        <title>Draft whole-genome sequence of Heliobacterium chlorum DSM 3682, type strain.</title>
        <authorList>
            <person name="Kyndt J.A."/>
            <person name="Meyer T.E."/>
            <person name="Imhoff J.F."/>
        </authorList>
    </citation>
    <scope>NUCLEOTIDE SEQUENCE [LARGE SCALE GENOMIC DNA]</scope>
    <source>
        <strain evidence="12 13">DSM 3682</strain>
    </source>
</reference>
<dbReference type="RefSeq" id="WP_188041503.1">
    <property type="nucleotide sequence ID" value="NZ_JACVHF010000025.1"/>
</dbReference>
<comment type="cofactor">
    <cofactor evidence="1">
        <name>Mg(2+)</name>
        <dbReference type="ChEBI" id="CHEBI:18420"/>
    </cofactor>
</comment>
<evidence type="ECO:0000256" key="3">
    <source>
        <dbReference type="ARBA" id="ARBA00009595"/>
    </source>
</evidence>
<keyword evidence="5" id="KW-0479">Metal-binding</keyword>
<dbReference type="PANTHER" id="PTHR42904">
    <property type="entry name" value="NUDIX HYDROLASE, NUDC SUBFAMILY"/>
    <property type="match status" value="1"/>
</dbReference>
<dbReference type="PROSITE" id="PS51462">
    <property type="entry name" value="NUDIX"/>
    <property type="match status" value="1"/>
</dbReference>